<evidence type="ECO:0000313" key="7">
    <source>
        <dbReference type="EMBL" id="MPA66891.1"/>
    </source>
</evidence>
<dbReference type="Pfam" id="PF05938">
    <property type="entry name" value="Self-incomp_S1"/>
    <property type="match status" value="1"/>
</dbReference>
<protein>
    <recommendedName>
        <fullName evidence="8">Plant self-incompatibility S1</fullName>
    </recommendedName>
</protein>
<keyword evidence="3" id="KW-0713">Self-incompatibility</keyword>
<proteinExistence type="inferred from homology"/>
<comment type="similarity">
    <text evidence="2">Belongs to the plant self-incompatibility (S1) protein family.</text>
</comment>
<reference evidence="7" key="1">
    <citation type="submission" date="2019-08" db="EMBL/GenBank/DDBJ databases">
        <title>Reference gene set and small RNA set construction with multiple tissues from Davidia involucrata Baill.</title>
        <authorList>
            <person name="Yang H."/>
            <person name="Zhou C."/>
            <person name="Li G."/>
            <person name="Wang J."/>
            <person name="Gao P."/>
            <person name="Wang M."/>
            <person name="Wang R."/>
            <person name="Zhao Y."/>
        </authorList>
    </citation>
    <scope>NUCLEOTIDE SEQUENCE</scope>
    <source>
        <tissue evidence="7">Mixed with DoveR01_LX</tissue>
    </source>
</reference>
<sequence>MASIIRFPLILALQLCMVCSIGFASSPVVHIISGMPKNSEPLSIHSKVSGNSIAVPTLLPGNEYQWRAEVNDIYYCTTIWGRQFAAWHAYELARDAGHATIFSLVNEDGFFLSWDKSSWKKIAYWETD</sequence>
<dbReference type="EMBL" id="GHES01036332">
    <property type="protein sequence ID" value="MPA66891.1"/>
    <property type="molecule type" value="Transcribed_RNA"/>
</dbReference>
<comment type="subcellular location">
    <subcellularLocation>
        <location evidence="1">Secreted</location>
    </subcellularLocation>
</comment>
<evidence type="ECO:0000256" key="3">
    <source>
        <dbReference type="ARBA" id="ARBA00022471"/>
    </source>
</evidence>
<keyword evidence="4" id="KW-0964">Secreted</keyword>
<gene>
    <name evidence="7" type="ORF">Din_036332</name>
</gene>
<dbReference type="AlphaFoldDB" id="A0A5B7BGQ2"/>
<accession>A0A5B7BGQ2</accession>
<dbReference type="GO" id="GO:0060320">
    <property type="term" value="P:rejection of self pollen"/>
    <property type="evidence" value="ECO:0007669"/>
    <property type="project" value="UniProtKB-KW"/>
</dbReference>
<dbReference type="InterPro" id="IPR010264">
    <property type="entry name" value="Self-incomp_S1"/>
</dbReference>
<evidence type="ECO:0000256" key="1">
    <source>
        <dbReference type="ARBA" id="ARBA00004613"/>
    </source>
</evidence>
<feature type="signal peptide" evidence="6">
    <location>
        <begin position="1"/>
        <end position="24"/>
    </location>
</feature>
<feature type="chain" id="PRO_5023067599" description="Plant self-incompatibility S1" evidence="6">
    <location>
        <begin position="25"/>
        <end position="128"/>
    </location>
</feature>
<organism evidence="7">
    <name type="scientific">Davidia involucrata</name>
    <name type="common">Dove tree</name>
    <dbReference type="NCBI Taxonomy" id="16924"/>
    <lineage>
        <taxon>Eukaryota</taxon>
        <taxon>Viridiplantae</taxon>
        <taxon>Streptophyta</taxon>
        <taxon>Embryophyta</taxon>
        <taxon>Tracheophyta</taxon>
        <taxon>Spermatophyta</taxon>
        <taxon>Magnoliopsida</taxon>
        <taxon>eudicotyledons</taxon>
        <taxon>Gunneridae</taxon>
        <taxon>Pentapetalae</taxon>
        <taxon>asterids</taxon>
        <taxon>Cornales</taxon>
        <taxon>Nyssaceae</taxon>
        <taxon>Davidia</taxon>
    </lineage>
</organism>
<keyword evidence="5 6" id="KW-0732">Signal</keyword>
<evidence type="ECO:0008006" key="8">
    <source>
        <dbReference type="Google" id="ProtNLM"/>
    </source>
</evidence>
<name>A0A5B7BGQ2_DAVIN</name>
<evidence type="ECO:0000256" key="4">
    <source>
        <dbReference type="ARBA" id="ARBA00022525"/>
    </source>
</evidence>
<dbReference type="PANTHER" id="PTHR35630:SF1">
    <property type="entry name" value="LEGUMINOSIN GROUP486 SECRETED PEPTIDE"/>
    <property type="match status" value="1"/>
</dbReference>
<evidence type="ECO:0000256" key="5">
    <source>
        <dbReference type="ARBA" id="ARBA00022729"/>
    </source>
</evidence>
<dbReference type="GO" id="GO:0005576">
    <property type="term" value="C:extracellular region"/>
    <property type="evidence" value="ECO:0007669"/>
    <property type="project" value="UniProtKB-SubCell"/>
</dbReference>
<dbReference type="PANTHER" id="PTHR35630">
    <property type="entry name" value="LEGUMINOSIN GROUP486 SECRETED PEPTIDE"/>
    <property type="match status" value="1"/>
</dbReference>
<evidence type="ECO:0000256" key="2">
    <source>
        <dbReference type="ARBA" id="ARBA00005581"/>
    </source>
</evidence>
<evidence type="ECO:0000256" key="6">
    <source>
        <dbReference type="SAM" id="SignalP"/>
    </source>
</evidence>